<comment type="caution">
    <text evidence="1">The sequence shown here is derived from an EMBL/GenBank/DDBJ whole genome shotgun (WGS) entry which is preliminary data.</text>
</comment>
<gene>
    <name evidence="1" type="ORF">RHMOL_Rhmol02G0116500</name>
</gene>
<organism evidence="1 2">
    <name type="scientific">Rhododendron molle</name>
    <name type="common">Chinese azalea</name>
    <name type="synonym">Azalea mollis</name>
    <dbReference type="NCBI Taxonomy" id="49168"/>
    <lineage>
        <taxon>Eukaryota</taxon>
        <taxon>Viridiplantae</taxon>
        <taxon>Streptophyta</taxon>
        <taxon>Embryophyta</taxon>
        <taxon>Tracheophyta</taxon>
        <taxon>Spermatophyta</taxon>
        <taxon>Magnoliopsida</taxon>
        <taxon>eudicotyledons</taxon>
        <taxon>Gunneridae</taxon>
        <taxon>Pentapetalae</taxon>
        <taxon>asterids</taxon>
        <taxon>Ericales</taxon>
        <taxon>Ericaceae</taxon>
        <taxon>Ericoideae</taxon>
        <taxon>Rhodoreae</taxon>
        <taxon>Rhododendron</taxon>
    </lineage>
</organism>
<name>A0ACC0PS54_RHOML</name>
<keyword evidence="2" id="KW-1185">Reference proteome</keyword>
<proteinExistence type="predicted"/>
<protein>
    <submittedName>
        <fullName evidence="1">Uncharacterized protein</fullName>
    </submittedName>
</protein>
<evidence type="ECO:0000313" key="2">
    <source>
        <dbReference type="Proteomes" id="UP001062846"/>
    </source>
</evidence>
<sequence>MAIHNFIYRDKNPEDLFRRAYKPSEYVFKDLPDLDPELEDRLDKRDDEVDGEKDPGMDDIRSALHR</sequence>
<dbReference type="EMBL" id="CM046389">
    <property type="protein sequence ID" value="KAI8567368.1"/>
    <property type="molecule type" value="Genomic_DNA"/>
</dbReference>
<dbReference type="Proteomes" id="UP001062846">
    <property type="component" value="Chromosome 2"/>
</dbReference>
<evidence type="ECO:0000313" key="1">
    <source>
        <dbReference type="EMBL" id="KAI8567368.1"/>
    </source>
</evidence>
<reference evidence="1" key="1">
    <citation type="submission" date="2022-02" db="EMBL/GenBank/DDBJ databases">
        <title>Plant Genome Project.</title>
        <authorList>
            <person name="Zhang R.-G."/>
        </authorList>
    </citation>
    <scope>NUCLEOTIDE SEQUENCE</scope>
    <source>
        <strain evidence="1">AT1</strain>
    </source>
</reference>
<accession>A0ACC0PS54</accession>